<dbReference type="EMBL" id="LAZR01009169">
    <property type="protein sequence ID" value="KKM74264.1"/>
    <property type="molecule type" value="Genomic_DNA"/>
</dbReference>
<comment type="caution">
    <text evidence="1">The sequence shown here is derived from an EMBL/GenBank/DDBJ whole genome shotgun (WGS) entry which is preliminary data.</text>
</comment>
<evidence type="ECO:0000313" key="1">
    <source>
        <dbReference type="EMBL" id="KKM74264.1"/>
    </source>
</evidence>
<protein>
    <submittedName>
        <fullName evidence="1">Uncharacterized protein</fullName>
    </submittedName>
</protein>
<dbReference type="AlphaFoldDB" id="A0A0F9JWV5"/>
<proteinExistence type="predicted"/>
<accession>A0A0F9JWV5</accession>
<organism evidence="1">
    <name type="scientific">marine sediment metagenome</name>
    <dbReference type="NCBI Taxonomy" id="412755"/>
    <lineage>
        <taxon>unclassified sequences</taxon>
        <taxon>metagenomes</taxon>
        <taxon>ecological metagenomes</taxon>
    </lineage>
</organism>
<sequence>MDTVTVRVKELLATVKENREAHRTLFLTAQGNYREQMVKELDSMLADARAGRRIRRAVSMPEPEDHTADYDRVIRMLEMSVDEEVELHEDDFSRYVMDQWEWARSFASNTMAYVGKK</sequence>
<name>A0A0F9JWV5_9ZZZZ</name>
<gene>
    <name evidence="1" type="ORF">LCGC14_1402120</name>
</gene>
<reference evidence="1" key="1">
    <citation type="journal article" date="2015" name="Nature">
        <title>Complex archaea that bridge the gap between prokaryotes and eukaryotes.</title>
        <authorList>
            <person name="Spang A."/>
            <person name="Saw J.H."/>
            <person name="Jorgensen S.L."/>
            <person name="Zaremba-Niedzwiedzka K."/>
            <person name="Martijn J."/>
            <person name="Lind A.E."/>
            <person name="van Eijk R."/>
            <person name="Schleper C."/>
            <person name="Guy L."/>
            <person name="Ettema T.J."/>
        </authorList>
    </citation>
    <scope>NUCLEOTIDE SEQUENCE</scope>
</reference>